<dbReference type="HAMAP" id="MF_00300">
    <property type="entry name" value="Chorismate_synth"/>
    <property type="match status" value="1"/>
</dbReference>
<feature type="binding site" evidence="7">
    <location>
        <begin position="304"/>
        <end position="308"/>
    </location>
    <ligand>
        <name>FMN</name>
        <dbReference type="ChEBI" id="CHEBI:58210"/>
    </ligand>
</feature>
<comment type="function">
    <text evidence="7">Catalyzes the anti-1,4-elimination of the C-3 phosphate and the C-6 proR hydrogen from 5-enolpyruvylshikimate-3-phosphate (EPSP) to yield chorismate, which is the branch point compound that serves as the starting substrate for the three terminal pathways of aromatic amino acid biosynthesis. This reaction introduces a second double bond into the aromatic ring system.</text>
</comment>
<gene>
    <name evidence="7 9" type="primary">aroC</name>
    <name evidence="9" type="ORF">IAA16_05280</name>
</gene>
<dbReference type="PROSITE" id="PS00788">
    <property type="entry name" value="CHORISMATE_SYNTHASE_2"/>
    <property type="match status" value="1"/>
</dbReference>
<dbReference type="SUPFAM" id="SSF103263">
    <property type="entry name" value="Chorismate synthase, AroC"/>
    <property type="match status" value="1"/>
</dbReference>
<evidence type="ECO:0000256" key="8">
    <source>
        <dbReference type="RuleBase" id="RU000605"/>
    </source>
</evidence>
<dbReference type="Pfam" id="PF01264">
    <property type="entry name" value="Chorismate_synt"/>
    <property type="match status" value="1"/>
</dbReference>
<dbReference type="NCBIfam" id="NF003793">
    <property type="entry name" value="PRK05382.1"/>
    <property type="match status" value="1"/>
</dbReference>
<protein>
    <recommendedName>
        <fullName evidence="3 7">Chorismate synthase</fullName>
        <shortName evidence="7">CS</shortName>
        <ecNumber evidence="3 7">4.2.3.5</ecNumber>
    </recommendedName>
    <alternativeName>
        <fullName evidence="7">5-enolpyruvylshikimate-3-phosphate phospholyase</fullName>
    </alternativeName>
</protein>
<proteinExistence type="inferred from homology"/>
<keyword evidence="7" id="KW-0285">Flavoprotein</keyword>
<dbReference type="InterPro" id="IPR000453">
    <property type="entry name" value="Chorismate_synth"/>
</dbReference>
<dbReference type="GO" id="GO:0004107">
    <property type="term" value="F:chorismate synthase activity"/>
    <property type="evidence" value="ECO:0007669"/>
    <property type="project" value="UniProtKB-UniRule"/>
</dbReference>
<dbReference type="PROSITE" id="PS00789">
    <property type="entry name" value="CHORISMATE_SYNTHASE_3"/>
    <property type="match status" value="1"/>
</dbReference>
<dbReference type="GO" id="GO:0009073">
    <property type="term" value="P:aromatic amino acid family biosynthetic process"/>
    <property type="evidence" value="ECO:0007669"/>
    <property type="project" value="UniProtKB-KW"/>
</dbReference>
<dbReference type="EC" id="4.2.3.5" evidence="3 7"/>
<feature type="binding site" evidence="7">
    <location>
        <position position="48"/>
    </location>
    <ligand>
        <name>NADP(+)</name>
        <dbReference type="ChEBI" id="CHEBI:58349"/>
    </ligand>
</feature>
<dbReference type="PIRSF" id="PIRSF001456">
    <property type="entry name" value="Chorismate_synth"/>
    <property type="match status" value="1"/>
</dbReference>
<evidence type="ECO:0000256" key="6">
    <source>
        <dbReference type="ARBA" id="ARBA00023239"/>
    </source>
</evidence>
<name>A0A9E2L3A9_9SPIR</name>
<dbReference type="PANTHER" id="PTHR21085">
    <property type="entry name" value="CHORISMATE SYNTHASE"/>
    <property type="match status" value="1"/>
</dbReference>
<dbReference type="GO" id="GO:0008652">
    <property type="term" value="P:amino acid biosynthetic process"/>
    <property type="evidence" value="ECO:0007669"/>
    <property type="project" value="UniProtKB-KW"/>
</dbReference>
<dbReference type="Proteomes" id="UP000823914">
    <property type="component" value="Unassembled WGS sequence"/>
</dbReference>
<keyword evidence="7" id="KW-0288">FMN</keyword>
<evidence type="ECO:0000256" key="3">
    <source>
        <dbReference type="ARBA" id="ARBA00013036"/>
    </source>
</evidence>
<feature type="binding site" evidence="7">
    <location>
        <begin position="130"/>
        <end position="132"/>
    </location>
    <ligand>
        <name>FMN</name>
        <dbReference type="ChEBI" id="CHEBI:58210"/>
    </ligand>
</feature>
<dbReference type="GO" id="GO:0010181">
    <property type="term" value="F:FMN binding"/>
    <property type="evidence" value="ECO:0007669"/>
    <property type="project" value="TreeGrafter"/>
</dbReference>
<feature type="binding site" evidence="7">
    <location>
        <position position="333"/>
    </location>
    <ligand>
        <name>FMN</name>
        <dbReference type="ChEBI" id="CHEBI:58210"/>
    </ligand>
</feature>
<accession>A0A9E2L3A9</accession>
<comment type="caution">
    <text evidence="9">The sequence shown here is derived from an EMBL/GenBank/DDBJ whole genome shotgun (WGS) entry which is preliminary data.</text>
</comment>
<dbReference type="InterPro" id="IPR035904">
    <property type="entry name" value="Chorismate_synth_AroC_sf"/>
</dbReference>
<dbReference type="NCBIfam" id="TIGR00033">
    <property type="entry name" value="aroC"/>
    <property type="match status" value="1"/>
</dbReference>
<dbReference type="EMBL" id="JAHLFV010000125">
    <property type="protein sequence ID" value="MBU3849958.1"/>
    <property type="molecule type" value="Genomic_DNA"/>
</dbReference>
<keyword evidence="7" id="KW-0521">NADP</keyword>
<evidence type="ECO:0000256" key="7">
    <source>
        <dbReference type="HAMAP-Rule" id="MF_00300"/>
    </source>
</evidence>
<dbReference type="Gene3D" id="3.60.150.10">
    <property type="entry name" value="Chorismate synthase AroC"/>
    <property type="match status" value="1"/>
</dbReference>
<keyword evidence="6 7" id="KW-0456">Lyase</keyword>
<evidence type="ECO:0000256" key="5">
    <source>
        <dbReference type="ARBA" id="ARBA00023141"/>
    </source>
</evidence>
<dbReference type="PROSITE" id="PS00787">
    <property type="entry name" value="CHORISMATE_SYNTHASE_1"/>
    <property type="match status" value="1"/>
</dbReference>
<dbReference type="GO" id="GO:0005829">
    <property type="term" value="C:cytosol"/>
    <property type="evidence" value="ECO:0007669"/>
    <property type="project" value="TreeGrafter"/>
</dbReference>
<reference evidence="9" key="1">
    <citation type="journal article" date="2021" name="PeerJ">
        <title>Extensive microbial diversity within the chicken gut microbiome revealed by metagenomics and culture.</title>
        <authorList>
            <person name="Gilroy R."/>
            <person name="Ravi A."/>
            <person name="Getino M."/>
            <person name="Pursley I."/>
            <person name="Horton D.L."/>
            <person name="Alikhan N.F."/>
            <person name="Baker D."/>
            <person name="Gharbi K."/>
            <person name="Hall N."/>
            <person name="Watson M."/>
            <person name="Adriaenssens E.M."/>
            <person name="Foster-Nyarko E."/>
            <person name="Jarju S."/>
            <person name="Secka A."/>
            <person name="Antonio M."/>
            <person name="Oren A."/>
            <person name="Chaudhuri R.R."/>
            <person name="La Ragione R."/>
            <person name="Hildebrand F."/>
            <person name="Pallen M.J."/>
        </authorList>
    </citation>
    <scope>NUCLEOTIDE SEQUENCE</scope>
    <source>
        <strain evidence="9">Gambia15-2214</strain>
    </source>
</reference>
<comment type="subunit">
    <text evidence="7">Homotetramer.</text>
</comment>
<dbReference type="CDD" id="cd07304">
    <property type="entry name" value="Chorismate_synthase"/>
    <property type="match status" value="1"/>
</dbReference>
<comment type="cofactor">
    <cofactor evidence="7 8">
        <name>FMNH2</name>
        <dbReference type="ChEBI" id="CHEBI:57618"/>
    </cofactor>
    <text evidence="7 8">Reduced FMN (FMNH(2)).</text>
</comment>
<evidence type="ECO:0000313" key="9">
    <source>
        <dbReference type="EMBL" id="MBU3849958.1"/>
    </source>
</evidence>
<keyword evidence="7" id="KW-0274">FAD</keyword>
<comment type="catalytic activity">
    <reaction evidence="7 8">
        <text>5-O-(1-carboxyvinyl)-3-phosphoshikimate = chorismate + phosphate</text>
        <dbReference type="Rhea" id="RHEA:21020"/>
        <dbReference type="ChEBI" id="CHEBI:29748"/>
        <dbReference type="ChEBI" id="CHEBI:43474"/>
        <dbReference type="ChEBI" id="CHEBI:57701"/>
        <dbReference type="EC" id="4.2.3.5"/>
    </reaction>
</comment>
<feature type="binding site" evidence="7">
    <location>
        <position position="289"/>
    </location>
    <ligand>
        <name>FMN</name>
        <dbReference type="ChEBI" id="CHEBI:58210"/>
    </ligand>
</feature>
<evidence type="ECO:0000313" key="10">
    <source>
        <dbReference type="Proteomes" id="UP000823914"/>
    </source>
</evidence>
<comment type="similarity">
    <text evidence="2 7 8">Belongs to the chorismate synthase family.</text>
</comment>
<organism evidence="9 10">
    <name type="scientific">Candidatus Treponema excrementipullorum</name>
    <dbReference type="NCBI Taxonomy" id="2838768"/>
    <lineage>
        <taxon>Bacteria</taxon>
        <taxon>Pseudomonadati</taxon>
        <taxon>Spirochaetota</taxon>
        <taxon>Spirochaetia</taxon>
        <taxon>Spirochaetales</taxon>
        <taxon>Treponemataceae</taxon>
        <taxon>Treponema</taxon>
    </lineage>
</organism>
<evidence type="ECO:0000256" key="4">
    <source>
        <dbReference type="ARBA" id="ARBA00022605"/>
    </source>
</evidence>
<evidence type="ECO:0000256" key="1">
    <source>
        <dbReference type="ARBA" id="ARBA00005044"/>
    </source>
</evidence>
<evidence type="ECO:0000256" key="2">
    <source>
        <dbReference type="ARBA" id="ARBA00008014"/>
    </source>
</evidence>
<comment type="caution">
    <text evidence="7">Lacks conserved residue(s) required for the propagation of feature annotation.</text>
</comment>
<comment type="pathway">
    <text evidence="1 7 8">Metabolic intermediate biosynthesis; chorismate biosynthesis; chorismate from D-erythrose 4-phosphate and phosphoenolpyruvate: step 7/7.</text>
</comment>
<keyword evidence="4 7" id="KW-0028">Amino-acid biosynthesis</keyword>
<sequence length="365" mass="38955">MAGNSFGALFKITTFGESHGAALGVVIDGCPAGVPILRDNIQAALNRRRPGIQDGVLNVAVTARSEPDTVEILSGVFEDKSTGTPIALVIRNTSQNSKDYGNLQYVFRPGHGDFTYQQKYGVRDYRGGGRASGRETAARVAAGAVAQSVLKHFLGNDISVVAYTKRAAGISGNSVDFSVIEKNSLRAADLEAAALMEREVQRLRQDGDSAGGVVECCVSGVPAGLGEPVFDKLDAVLAQALLSIGAVKGIEFGLGFDFADKTGSTANDEMYVRENQADFKTNNAGGILAGISTGNDIVFRIAVKPVPSIYKKQKTVAYNENGFEDTDLEIEGRHDVCLCPRIVPVVEAMTWLVLTDMYLRQKSIK</sequence>
<dbReference type="AlphaFoldDB" id="A0A9E2L3A9"/>
<reference evidence="9" key="2">
    <citation type="submission" date="2021-04" db="EMBL/GenBank/DDBJ databases">
        <authorList>
            <person name="Gilroy R."/>
        </authorList>
    </citation>
    <scope>NUCLEOTIDE SEQUENCE</scope>
    <source>
        <strain evidence="9">Gambia15-2214</strain>
    </source>
</reference>
<dbReference type="InterPro" id="IPR020541">
    <property type="entry name" value="Chorismate_synthase_CS"/>
</dbReference>
<keyword evidence="5 7" id="KW-0057">Aromatic amino acid biosynthesis</keyword>
<dbReference type="PANTHER" id="PTHR21085:SF0">
    <property type="entry name" value="CHORISMATE SYNTHASE"/>
    <property type="match status" value="1"/>
</dbReference>
<dbReference type="GO" id="GO:0009423">
    <property type="term" value="P:chorismate biosynthetic process"/>
    <property type="evidence" value="ECO:0007669"/>
    <property type="project" value="UniProtKB-UniRule"/>
</dbReference>